<proteinExistence type="predicted"/>
<dbReference type="Proteomes" id="UP000593567">
    <property type="component" value="Unassembled WGS sequence"/>
</dbReference>
<accession>A0A7J7IWN0</accession>
<keyword evidence="2" id="KW-1185">Reference proteome</keyword>
<gene>
    <name evidence="1" type="ORF">EB796_023446</name>
</gene>
<comment type="caution">
    <text evidence="1">The sequence shown here is derived from an EMBL/GenBank/DDBJ whole genome shotgun (WGS) entry which is preliminary data.</text>
</comment>
<name>A0A7J7IWN0_BUGNE</name>
<evidence type="ECO:0000313" key="1">
    <source>
        <dbReference type="EMBL" id="KAF6018215.1"/>
    </source>
</evidence>
<evidence type="ECO:0000313" key="2">
    <source>
        <dbReference type="Proteomes" id="UP000593567"/>
    </source>
</evidence>
<reference evidence="1" key="1">
    <citation type="submission" date="2020-06" db="EMBL/GenBank/DDBJ databases">
        <title>Draft genome of Bugula neritina, a colonial animal packing powerful symbionts and potential medicines.</title>
        <authorList>
            <person name="Rayko M."/>
        </authorList>
    </citation>
    <scope>NUCLEOTIDE SEQUENCE [LARGE SCALE GENOMIC DNA]</scope>
    <source>
        <strain evidence="1">Kwan_BN1</strain>
    </source>
</reference>
<dbReference type="AlphaFoldDB" id="A0A7J7IWN0"/>
<dbReference type="EMBL" id="VXIV02003327">
    <property type="protein sequence ID" value="KAF6018215.1"/>
    <property type="molecule type" value="Genomic_DNA"/>
</dbReference>
<organism evidence="1 2">
    <name type="scientific">Bugula neritina</name>
    <name type="common">Brown bryozoan</name>
    <name type="synonym">Sertularia neritina</name>
    <dbReference type="NCBI Taxonomy" id="10212"/>
    <lineage>
        <taxon>Eukaryota</taxon>
        <taxon>Metazoa</taxon>
        <taxon>Spiralia</taxon>
        <taxon>Lophotrochozoa</taxon>
        <taxon>Bryozoa</taxon>
        <taxon>Gymnolaemata</taxon>
        <taxon>Cheilostomatida</taxon>
        <taxon>Flustrina</taxon>
        <taxon>Buguloidea</taxon>
        <taxon>Bugulidae</taxon>
        <taxon>Bugula</taxon>
    </lineage>
</organism>
<protein>
    <submittedName>
        <fullName evidence="1">Uncharacterized protein</fullName>
    </submittedName>
</protein>
<sequence length="79" mass="8848">MTGSQKTLVRFLMTLGSMPKTPEESWLVPGWYQLSFINKPNGLICPLSTRNISNMPRTGKLQALCLLKDLISAFYSTPD</sequence>